<dbReference type="Pfam" id="PF14103">
    <property type="entry name" value="DUF4276"/>
    <property type="match status" value="1"/>
</dbReference>
<comment type="caution">
    <text evidence="1">The sequence shown here is derived from an EMBL/GenBank/DDBJ whole genome shotgun (WGS) entry which is preliminary data.</text>
</comment>
<evidence type="ECO:0008006" key="3">
    <source>
        <dbReference type="Google" id="ProtNLM"/>
    </source>
</evidence>
<dbReference type="Proteomes" id="UP000189670">
    <property type="component" value="Unassembled WGS sequence"/>
</dbReference>
<gene>
    <name evidence="1" type="ORF">OMM_03872</name>
</gene>
<evidence type="ECO:0000313" key="1">
    <source>
        <dbReference type="EMBL" id="ETR69548.1"/>
    </source>
</evidence>
<protein>
    <recommendedName>
        <fullName evidence="3">DUF4276 family protein</fullName>
    </recommendedName>
</protein>
<sequence>MPCIVPIVEGHGEKEAVPLLLRRILSSYEMWHWTVARPIQVGNLNKLKMKLPSFIKYALKYKDCAGILILVDLDDGCPAMENNNLSELLHNLYLTCPVSVVFAHREYEAWFLASIETIASDKNNKFPQNLIYTKDVESKRGVKEWLTSQLPPGYSYKPTVDQARLTNLIDIRIAQKRSRSFRRLCHAVEQIIKK</sequence>
<evidence type="ECO:0000313" key="2">
    <source>
        <dbReference type="Proteomes" id="UP000189670"/>
    </source>
</evidence>
<reference evidence="2" key="1">
    <citation type="submission" date="2012-11" db="EMBL/GenBank/DDBJ databases">
        <authorList>
            <person name="Lucero-Rivera Y.E."/>
            <person name="Tovar-Ramirez D."/>
        </authorList>
    </citation>
    <scope>NUCLEOTIDE SEQUENCE [LARGE SCALE GENOMIC DNA]</scope>
    <source>
        <strain evidence="2">Araruama</strain>
    </source>
</reference>
<dbReference type="EMBL" id="ATBP01000617">
    <property type="protein sequence ID" value="ETR69548.1"/>
    <property type="molecule type" value="Genomic_DNA"/>
</dbReference>
<accession>A0A1V1P420</accession>
<dbReference type="AlphaFoldDB" id="A0A1V1P420"/>
<dbReference type="InterPro" id="IPR025455">
    <property type="entry name" value="DUF4276"/>
</dbReference>
<organism evidence="1 2">
    <name type="scientific">Candidatus Magnetoglobus multicellularis str. Araruama</name>
    <dbReference type="NCBI Taxonomy" id="890399"/>
    <lineage>
        <taxon>Bacteria</taxon>
        <taxon>Pseudomonadati</taxon>
        <taxon>Thermodesulfobacteriota</taxon>
        <taxon>Desulfobacteria</taxon>
        <taxon>Desulfobacterales</taxon>
        <taxon>Desulfobacteraceae</taxon>
        <taxon>Candidatus Magnetoglobus</taxon>
    </lineage>
</organism>
<proteinExistence type="predicted"/>
<name>A0A1V1P420_9BACT</name>